<dbReference type="Gene3D" id="3.30.460.10">
    <property type="entry name" value="Beta Polymerase, domain 2"/>
    <property type="match status" value="1"/>
</dbReference>
<dbReference type="PANTHER" id="PTHR33571:SF14">
    <property type="entry name" value="PROTEIN ADENYLYLTRANSFERASE MJ0435-RELATED"/>
    <property type="match status" value="1"/>
</dbReference>
<dbReference type="Pfam" id="PF01909">
    <property type="entry name" value="NTP_transf_2"/>
    <property type="match status" value="1"/>
</dbReference>
<dbReference type="AlphaFoldDB" id="X1A2D0"/>
<comment type="similarity">
    <text evidence="9">Belongs to the MntA antitoxin family.</text>
</comment>
<accession>X1A2D0</accession>
<dbReference type="GO" id="GO:0046872">
    <property type="term" value="F:metal ion binding"/>
    <property type="evidence" value="ECO:0007669"/>
    <property type="project" value="UniProtKB-KW"/>
</dbReference>
<evidence type="ECO:0000256" key="4">
    <source>
        <dbReference type="ARBA" id="ARBA00022695"/>
    </source>
</evidence>
<dbReference type="GO" id="GO:0005524">
    <property type="term" value="F:ATP binding"/>
    <property type="evidence" value="ECO:0007669"/>
    <property type="project" value="UniProtKB-KW"/>
</dbReference>
<keyword evidence="6" id="KW-0547">Nucleotide-binding</keyword>
<feature type="domain" description="Polymerase nucleotidyl transferase" evidence="10">
    <location>
        <begin position="9"/>
        <end position="83"/>
    </location>
</feature>
<dbReference type="CDD" id="cd05403">
    <property type="entry name" value="NT_KNTase_like"/>
    <property type="match status" value="1"/>
</dbReference>
<dbReference type="InterPro" id="IPR052038">
    <property type="entry name" value="Type-VII_TA_antitoxin"/>
</dbReference>
<name>X1A2D0_9ZZZZ</name>
<evidence type="ECO:0000256" key="5">
    <source>
        <dbReference type="ARBA" id="ARBA00022723"/>
    </source>
</evidence>
<sequence>MIIDEIKSKVIPILKRCGVKKAAIFGSVVRGKAEADSDIDILVEIESDMSLLDFVGLKIEVEEALGKKVDLVEYSTIKPLIKELLASRLVNLDLPC</sequence>
<evidence type="ECO:0000313" key="11">
    <source>
        <dbReference type="EMBL" id="GAG75889.1"/>
    </source>
</evidence>
<keyword evidence="4" id="KW-0548">Nucleotidyltransferase</keyword>
<dbReference type="PANTHER" id="PTHR33571">
    <property type="entry name" value="SSL8005 PROTEIN"/>
    <property type="match status" value="1"/>
</dbReference>
<keyword evidence="7" id="KW-0067">ATP-binding</keyword>
<protein>
    <recommendedName>
        <fullName evidence="10">Polymerase nucleotidyl transferase domain-containing protein</fullName>
    </recommendedName>
</protein>
<proteinExistence type="inferred from homology"/>
<organism evidence="11">
    <name type="scientific">marine sediment metagenome</name>
    <dbReference type="NCBI Taxonomy" id="412755"/>
    <lineage>
        <taxon>unclassified sequences</taxon>
        <taxon>metagenomes</taxon>
        <taxon>ecological metagenomes</taxon>
    </lineage>
</organism>
<comment type="cofactor">
    <cofactor evidence="1">
        <name>Mg(2+)</name>
        <dbReference type="ChEBI" id="CHEBI:18420"/>
    </cofactor>
</comment>
<evidence type="ECO:0000256" key="8">
    <source>
        <dbReference type="ARBA" id="ARBA00022842"/>
    </source>
</evidence>
<dbReference type="InterPro" id="IPR043519">
    <property type="entry name" value="NT_sf"/>
</dbReference>
<evidence type="ECO:0000256" key="9">
    <source>
        <dbReference type="ARBA" id="ARBA00038276"/>
    </source>
</evidence>
<keyword evidence="8" id="KW-0460">Magnesium</keyword>
<evidence type="ECO:0000256" key="3">
    <source>
        <dbReference type="ARBA" id="ARBA00022679"/>
    </source>
</evidence>
<comment type="caution">
    <text evidence="11">The sequence shown here is derived from an EMBL/GenBank/DDBJ whole genome shotgun (WGS) entry which is preliminary data.</text>
</comment>
<dbReference type="InterPro" id="IPR002934">
    <property type="entry name" value="Polymerase_NTP_transf_dom"/>
</dbReference>
<gene>
    <name evidence="11" type="ORF">S01H4_35019</name>
</gene>
<keyword evidence="3" id="KW-0808">Transferase</keyword>
<keyword evidence="2" id="KW-1277">Toxin-antitoxin system</keyword>
<evidence type="ECO:0000259" key="10">
    <source>
        <dbReference type="Pfam" id="PF01909"/>
    </source>
</evidence>
<evidence type="ECO:0000256" key="2">
    <source>
        <dbReference type="ARBA" id="ARBA00022649"/>
    </source>
</evidence>
<evidence type="ECO:0000256" key="6">
    <source>
        <dbReference type="ARBA" id="ARBA00022741"/>
    </source>
</evidence>
<dbReference type="GO" id="GO:0016779">
    <property type="term" value="F:nucleotidyltransferase activity"/>
    <property type="evidence" value="ECO:0007669"/>
    <property type="project" value="UniProtKB-KW"/>
</dbReference>
<evidence type="ECO:0000256" key="1">
    <source>
        <dbReference type="ARBA" id="ARBA00001946"/>
    </source>
</evidence>
<dbReference type="EMBL" id="BART01018569">
    <property type="protein sequence ID" value="GAG75889.1"/>
    <property type="molecule type" value="Genomic_DNA"/>
</dbReference>
<evidence type="ECO:0000256" key="7">
    <source>
        <dbReference type="ARBA" id="ARBA00022840"/>
    </source>
</evidence>
<keyword evidence="5" id="KW-0479">Metal-binding</keyword>
<reference evidence="11" key="1">
    <citation type="journal article" date="2014" name="Front. Microbiol.">
        <title>High frequency of phylogenetically diverse reductive dehalogenase-homologous genes in deep subseafloor sedimentary metagenomes.</title>
        <authorList>
            <person name="Kawai M."/>
            <person name="Futagami T."/>
            <person name="Toyoda A."/>
            <person name="Takaki Y."/>
            <person name="Nishi S."/>
            <person name="Hori S."/>
            <person name="Arai W."/>
            <person name="Tsubouchi T."/>
            <person name="Morono Y."/>
            <person name="Uchiyama I."/>
            <person name="Ito T."/>
            <person name="Fujiyama A."/>
            <person name="Inagaki F."/>
            <person name="Takami H."/>
        </authorList>
    </citation>
    <scope>NUCLEOTIDE SEQUENCE</scope>
    <source>
        <strain evidence="11">Expedition CK06-06</strain>
    </source>
</reference>
<dbReference type="SUPFAM" id="SSF81301">
    <property type="entry name" value="Nucleotidyltransferase"/>
    <property type="match status" value="1"/>
</dbReference>